<comment type="caution">
    <text evidence="15">The sequence shown here is derived from an EMBL/GenBank/DDBJ whole genome shotgun (WGS) entry which is preliminary data.</text>
</comment>
<dbReference type="Gene3D" id="1.20.1270.50">
    <property type="entry name" value="Glycoside hydrolase family 38, central domain"/>
    <property type="match status" value="1"/>
</dbReference>
<keyword evidence="11" id="KW-0812">Transmembrane</keyword>
<evidence type="ECO:0000256" key="1">
    <source>
        <dbReference type="ARBA" id="ARBA00000365"/>
    </source>
</evidence>
<dbReference type="Gene3D" id="2.60.40.1360">
    <property type="match status" value="1"/>
</dbReference>
<feature type="domain" description="Glycoside hydrolase family 38 N-terminal" evidence="12">
    <location>
        <begin position="123"/>
        <end position="444"/>
    </location>
</feature>
<dbReference type="GO" id="GO:0004559">
    <property type="term" value="F:alpha-mannosidase activity"/>
    <property type="evidence" value="ECO:0007669"/>
    <property type="project" value="UniProtKB-EC"/>
</dbReference>
<protein>
    <recommendedName>
        <fullName evidence="4">alpha-mannosidase</fullName>
        <ecNumber evidence="4">3.2.1.24</ecNumber>
    </recommendedName>
</protein>
<evidence type="ECO:0000256" key="3">
    <source>
        <dbReference type="ARBA" id="ARBA00009792"/>
    </source>
</evidence>
<dbReference type="InterPro" id="IPR050843">
    <property type="entry name" value="Glycosyl_Hydrlase_38"/>
</dbReference>
<feature type="domain" description="Glycosyl hydrolases family 38 C-terminal" evidence="14">
    <location>
        <begin position="864"/>
        <end position="972"/>
    </location>
</feature>
<comment type="similarity">
    <text evidence="3">Belongs to the glycosyl hydrolase 38 family.</text>
</comment>
<proteinExistence type="inferred from homology"/>
<dbReference type="Gene3D" id="2.70.98.30">
    <property type="entry name" value="Golgi alpha-mannosidase II, domain 4"/>
    <property type="match status" value="1"/>
</dbReference>
<evidence type="ECO:0000259" key="13">
    <source>
        <dbReference type="Pfam" id="PF07748"/>
    </source>
</evidence>
<feature type="non-terminal residue" evidence="15">
    <location>
        <position position="1"/>
    </location>
</feature>
<dbReference type="SUPFAM" id="SSF88688">
    <property type="entry name" value="Families 57/38 glycoside transferase middle domain"/>
    <property type="match status" value="1"/>
</dbReference>
<evidence type="ECO:0000313" key="15">
    <source>
        <dbReference type="EMBL" id="RUS91017.1"/>
    </source>
</evidence>
<evidence type="ECO:0000313" key="16">
    <source>
        <dbReference type="Proteomes" id="UP000271974"/>
    </source>
</evidence>
<evidence type="ECO:0000259" key="12">
    <source>
        <dbReference type="Pfam" id="PF01074"/>
    </source>
</evidence>
<keyword evidence="7" id="KW-0862">Zinc</keyword>
<dbReference type="InterPro" id="IPR000602">
    <property type="entry name" value="Glyco_hydro_38_N"/>
</dbReference>
<dbReference type="InterPro" id="IPR011013">
    <property type="entry name" value="Gal_mutarotase_sf_dom"/>
</dbReference>
<keyword evidence="8" id="KW-1015">Disulfide bond</keyword>
<dbReference type="Pfam" id="PF07748">
    <property type="entry name" value="Glyco_hydro_38C"/>
    <property type="match status" value="1"/>
</dbReference>
<dbReference type="InterPro" id="IPR011682">
    <property type="entry name" value="Glyco_hydro_38_C"/>
</dbReference>
<keyword evidence="9" id="KW-0325">Glycoprotein</keyword>
<organism evidence="15 16">
    <name type="scientific">Elysia chlorotica</name>
    <name type="common">Eastern emerald elysia</name>
    <name type="synonym">Sea slug</name>
    <dbReference type="NCBI Taxonomy" id="188477"/>
    <lineage>
        <taxon>Eukaryota</taxon>
        <taxon>Metazoa</taxon>
        <taxon>Spiralia</taxon>
        <taxon>Lophotrochozoa</taxon>
        <taxon>Mollusca</taxon>
        <taxon>Gastropoda</taxon>
        <taxon>Heterobranchia</taxon>
        <taxon>Euthyneura</taxon>
        <taxon>Panpulmonata</taxon>
        <taxon>Sacoglossa</taxon>
        <taxon>Placobranchoidea</taxon>
        <taxon>Plakobranchidae</taxon>
        <taxon>Elysia</taxon>
    </lineage>
</organism>
<evidence type="ECO:0000256" key="4">
    <source>
        <dbReference type="ARBA" id="ARBA00012752"/>
    </source>
</evidence>
<gene>
    <name evidence="15" type="ORF">EGW08_001234</name>
</gene>
<keyword evidence="6" id="KW-0378">Hydrolase</keyword>
<evidence type="ECO:0000256" key="8">
    <source>
        <dbReference type="ARBA" id="ARBA00023157"/>
    </source>
</evidence>
<dbReference type="InterPro" id="IPR028995">
    <property type="entry name" value="Glyco_hydro_57/38_cen_sf"/>
</dbReference>
<dbReference type="AlphaFoldDB" id="A0A433UB05"/>
<dbReference type="EMBL" id="RQTK01000020">
    <property type="protein sequence ID" value="RUS91017.1"/>
    <property type="molecule type" value="Genomic_DNA"/>
</dbReference>
<dbReference type="SUPFAM" id="SSF74650">
    <property type="entry name" value="Galactose mutarotase-like"/>
    <property type="match status" value="1"/>
</dbReference>
<keyword evidence="5" id="KW-0479">Metal-binding</keyword>
<dbReference type="EC" id="3.2.1.24" evidence="4"/>
<dbReference type="GO" id="GO:0030246">
    <property type="term" value="F:carbohydrate binding"/>
    <property type="evidence" value="ECO:0007669"/>
    <property type="project" value="InterPro"/>
</dbReference>
<sequence length="981" mass="112308">LSVTLVFGWRTGANGEVFGSRSGGLRFSKLTIAQHIFRFRPLIISRTMRMYLKRALQWVLAIVLIQVVVYFWAVNRKGNQQKQLKQPRRTQVEPHPYVQSTRNRTDGTCSYDTCPKIEKGVLNVHLVPHSHIDVGWLKSVDEYYTGEGDGDHGNTLYAGCVRCILNNTLQELVKNPSRTFIFAEMKYFSRFWHEASMAEKNTIRQLIKERRLEIVNGGWVMSDAGVTVYNDIIDQHTLGFDFIRETLGPCAQTRTGWHVDQFGHSSEHASIFAQMGYDSLFIGRISDSDKEKKKLARELEMVWLTSDKNLGERSALFTHVTYDGYYAPHGYVLENLNENAFVSERFILFELRNKLISSQAAAFKTRHLLVPMGSDFGYRRPDLWFKNMDEAIAQVYYPHSLNVGRKRKDVNLIYSTPSCYAYYVNEDMKAPALFPTKKDDFLPYVTDVVWSGFYTTRGGFKRHIWTAGQILQSCKQLSIFSALPGTFKRINVLRECIFFFSILMKKIKLLEYRYSQYFILLKNCPTMLIPFSPLLFCLNSCYCANKTECLESKKINYKNKTTIVSSKVVLLFYTHVKQLLNLTFDQTGLLVSMTNKASGVQVSISQDFAAYEPNMAERNEGAYVFVPGTEPAQPVRSNKPVDIKVIKGDLVQEVHQTFTKSVTQVVRLYSTSKFAEFHWTVGKLTIRHSSGIDIVSVFSSSVSNGELFYTDSNGREMIERRYDWEMSPSYKISGNYFPVTSRMFIKDDAKNIQLTLLPDRPQGGSSLQQGSMELMVHRRSVTDDGLGMQEPLNDVGSDNEGIIYTGKHYLYLDTIENSGLPVRRKAWETQLEPTVMFTEVKRDKEINNSLAQVSFLNPGVMPDNVHLLTLDHIVESDSTLLLIRLEHALEKEKSNGNSQEAVVELEKLFTPFDIVSVEETTLGGNFNPKEVERLEWVSEKVVAPKFVGFPDFQSQMEPPFRVTLSSMAIRTFRIKIIYNKD</sequence>
<dbReference type="STRING" id="188477.A0A433UB05"/>
<dbReference type="SUPFAM" id="SSF88713">
    <property type="entry name" value="Glycoside hydrolase/deacetylase"/>
    <property type="match status" value="1"/>
</dbReference>
<keyword evidence="11" id="KW-1133">Transmembrane helix</keyword>
<dbReference type="GO" id="GO:0006013">
    <property type="term" value="P:mannose metabolic process"/>
    <property type="evidence" value="ECO:0007669"/>
    <property type="project" value="InterPro"/>
</dbReference>
<dbReference type="Pfam" id="PF01074">
    <property type="entry name" value="Glyco_hydro_38N"/>
    <property type="match status" value="1"/>
</dbReference>
<dbReference type="GO" id="GO:0005764">
    <property type="term" value="C:lysosome"/>
    <property type="evidence" value="ECO:0007669"/>
    <property type="project" value="TreeGrafter"/>
</dbReference>
<dbReference type="Gene3D" id="3.20.110.10">
    <property type="entry name" value="Glycoside hydrolase 38, N terminal domain"/>
    <property type="match status" value="1"/>
</dbReference>
<dbReference type="Proteomes" id="UP000271974">
    <property type="component" value="Unassembled WGS sequence"/>
</dbReference>
<dbReference type="PANTHER" id="PTHR11607">
    <property type="entry name" value="ALPHA-MANNOSIDASE"/>
    <property type="match status" value="1"/>
</dbReference>
<feature type="transmembrane region" description="Helical" evidence="11">
    <location>
        <begin position="55"/>
        <end position="73"/>
    </location>
</feature>
<dbReference type="InterPro" id="IPR027291">
    <property type="entry name" value="Glyco_hydro_38_N_sf"/>
</dbReference>
<reference evidence="15 16" key="1">
    <citation type="submission" date="2019-01" db="EMBL/GenBank/DDBJ databases">
        <title>A draft genome assembly of the solar-powered sea slug Elysia chlorotica.</title>
        <authorList>
            <person name="Cai H."/>
            <person name="Li Q."/>
            <person name="Fang X."/>
            <person name="Li J."/>
            <person name="Curtis N.E."/>
            <person name="Altenburger A."/>
            <person name="Shibata T."/>
            <person name="Feng M."/>
            <person name="Maeda T."/>
            <person name="Schwartz J.A."/>
            <person name="Shigenobu S."/>
            <person name="Lundholm N."/>
            <person name="Nishiyama T."/>
            <person name="Yang H."/>
            <person name="Hasebe M."/>
            <person name="Li S."/>
            <person name="Pierce S.K."/>
            <person name="Wang J."/>
        </authorList>
    </citation>
    <scope>NUCLEOTIDE SEQUENCE [LARGE SCALE GENOMIC DNA]</scope>
    <source>
        <strain evidence="15">EC2010</strain>
        <tissue evidence="15">Whole organism of an adult</tissue>
    </source>
</reference>
<comment type="catalytic activity">
    <reaction evidence="1">
        <text>Hydrolysis of terminal, non-reducing alpha-D-mannose residues in alpha-D-mannosides.</text>
        <dbReference type="EC" id="3.2.1.24"/>
    </reaction>
</comment>
<evidence type="ECO:0000256" key="9">
    <source>
        <dbReference type="ARBA" id="ARBA00023180"/>
    </source>
</evidence>
<evidence type="ECO:0000256" key="2">
    <source>
        <dbReference type="ARBA" id="ARBA00001947"/>
    </source>
</evidence>
<name>A0A433UB05_ELYCH</name>
<keyword evidence="10" id="KW-0326">Glycosidase</keyword>
<evidence type="ECO:0000256" key="6">
    <source>
        <dbReference type="ARBA" id="ARBA00022801"/>
    </source>
</evidence>
<dbReference type="PANTHER" id="PTHR11607:SF3">
    <property type="entry name" value="LYSOSOMAL ALPHA-MANNOSIDASE"/>
    <property type="match status" value="1"/>
</dbReference>
<evidence type="ECO:0000256" key="5">
    <source>
        <dbReference type="ARBA" id="ARBA00022723"/>
    </source>
</evidence>
<keyword evidence="11" id="KW-0472">Membrane</keyword>
<dbReference type="InterPro" id="IPR041147">
    <property type="entry name" value="GH38_C"/>
</dbReference>
<dbReference type="InterPro" id="IPR011330">
    <property type="entry name" value="Glyco_hydro/deAcase_b/a-brl"/>
</dbReference>
<evidence type="ECO:0000256" key="11">
    <source>
        <dbReference type="SAM" id="Phobius"/>
    </source>
</evidence>
<evidence type="ECO:0000256" key="7">
    <source>
        <dbReference type="ARBA" id="ARBA00022833"/>
    </source>
</evidence>
<evidence type="ECO:0000259" key="14">
    <source>
        <dbReference type="Pfam" id="PF17677"/>
    </source>
</evidence>
<feature type="domain" description="Glycosyl hydrolase family 38 C-terminal" evidence="13">
    <location>
        <begin position="578"/>
        <end position="785"/>
    </location>
</feature>
<accession>A0A433UB05</accession>
<keyword evidence="16" id="KW-1185">Reference proteome</keyword>
<dbReference type="OrthoDB" id="2016903at2759"/>
<dbReference type="InterPro" id="IPR037094">
    <property type="entry name" value="Glyco_hydro_38_cen_sf"/>
</dbReference>
<dbReference type="Pfam" id="PF17677">
    <property type="entry name" value="Glyco_hydro38C2"/>
    <property type="match status" value="1"/>
</dbReference>
<comment type="cofactor">
    <cofactor evidence="2">
        <name>Zn(2+)</name>
        <dbReference type="ChEBI" id="CHEBI:29105"/>
    </cofactor>
</comment>
<dbReference type="GO" id="GO:0046872">
    <property type="term" value="F:metal ion binding"/>
    <property type="evidence" value="ECO:0007669"/>
    <property type="project" value="UniProtKB-KW"/>
</dbReference>
<evidence type="ECO:0000256" key="10">
    <source>
        <dbReference type="ARBA" id="ARBA00023295"/>
    </source>
</evidence>